<keyword evidence="6 7" id="KW-0472">Membrane</keyword>
<dbReference type="SUPFAM" id="SSF82861">
    <property type="entry name" value="Mechanosensitive channel protein MscS (YggB), transmembrane region"/>
    <property type="match status" value="1"/>
</dbReference>
<dbReference type="InterPro" id="IPR010920">
    <property type="entry name" value="LSM_dom_sf"/>
</dbReference>
<evidence type="ECO:0000259" key="9">
    <source>
        <dbReference type="Pfam" id="PF21082"/>
    </source>
</evidence>
<dbReference type="AlphaFoldDB" id="A0A151CF52"/>
<dbReference type="Proteomes" id="UP000075359">
    <property type="component" value="Unassembled WGS sequence"/>
</dbReference>
<evidence type="ECO:0000313" key="10">
    <source>
        <dbReference type="EMBL" id="KYJ86160.1"/>
    </source>
</evidence>
<dbReference type="InterPro" id="IPR023408">
    <property type="entry name" value="MscS_beta-dom_sf"/>
</dbReference>
<dbReference type="STRING" id="1630136.AS592_02000"/>
<dbReference type="InterPro" id="IPR011014">
    <property type="entry name" value="MscS_channel_TM-2"/>
</dbReference>
<dbReference type="EMBL" id="LNKT01000045">
    <property type="protein sequence ID" value="KYJ86160.1"/>
    <property type="molecule type" value="Genomic_DNA"/>
</dbReference>
<dbReference type="PANTHER" id="PTHR30566">
    <property type="entry name" value="YNAI-RELATED MECHANOSENSITIVE ION CHANNEL"/>
    <property type="match status" value="1"/>
</dbReference>
<protein>
    <recommendedName>
        <fullName evidence="12">Mechanosensitive ion channel protein MscS</fullName>
    </recommendedName>
</protein>
<reference evidence="10 11" key="1">
    <citation type="submission" date="2015-11" db="EMBL/GenBank/DDBJ databases">
        <title>Draft genome of Sulfurovum riftiae 1812E, a member of the Epsilonproteobacteria isolated from the tube of the deep-sea hydrothermal vent tubewom Riftia pachyptila.</title>
        <authorList>
            <person name="Vetriani C."/>
            <person name="Giovannelli D."/>
        </authorList>
    </citation>
    <scope>NUCLEOTIDE SEQUENCE [LARGE SCALE GENOMIC DNA]</scope>
    <source>
        <strain evidence="10 11">1812E</strain>
    </source>
</reference>
<evidence type="ECO:0000256" key="7">
    <source>
        <dbReference type="SAM" id="Phobius"/>
    </source>
</evidence>
<dbReference type="SUPFAM" id="SSF50182">
    <property type="entry name" value="Sm-like ribonucleoproteins"/>
    <property type="match status" value="1"/>
</dbReference>
<dbReference type="PANTHER" id="PTHR30566:SF5">
    <property type="entry name" value="MECHANOSENSITIVE ION CHANNEL PROTEIN 1, MITOCHONDRIAL-RELATED"/>
    <property type="match status" value="1"/>
</dbReference>
<organism evidence="10 11">
    <name type="scientific">Sulfurovum riftiae</name>
    <dbReference type="NCBI Taxonomy" id="1630136"/>
    <lineage>
        <taxon>Bacteria</taxon>
        <taxon>Pseudomonadati</taxon>
        <taxon>Campylobacterota</taxon>
        <taxon>Epsilonproteobacteria</taxon>
        <taxon>Campylobacterales</taxon>
        <taxon>Sulfurovaceae</taxon>
        <taxon>Sulfurovum</taxon>
    </lineage>
</organism>
<dbReference type="Pfam" id="PF21082">
    <property type="entry name" value="MS_channel_3rd"/>
    <property type="match status" value="1"/>
</dbReference>
<proteinExistence type="inferred from homology"/>
<feature type="transmembrane region" description="Helical" evidence="7">
    <location>
        <begin position="418"/>
        <end position="439"/>
    </location>
</feature>
<sequence length="755" mass="85923">MEGSGMQKSNLWILMVWMALLVGLSADAPSWSGKWHVFWKQGAFVVQLEQHGNELNGTYQPDNGVLKGTVEGNTFRGVSINAQMTNYFVFTLSPDRNAFFGNMESGDWVAGNRVEGQSTALEQPVNMSHPLTTMYTFLKLGNQVRNGNFEALERAIGLLSLSKQQQSYYYGKRMALIRKFFQVLDLCTIHKYEFPSTMEGNRTTVLFHQAGTDNTVAVKFLKENSAAGWKIKLPSEAEIDAKLKELLHAYGLEELDPNRNLQLTNPRDTMRTFIEQNERWEKGGKKYVLDTLNLSSVDPAIWEWQAPLLAHYLLGVINRVSDFVYQEIPNNPKSRMPYVYFYHPIGSIVIAPYEIEGKIRWQFTPKTLESIESLYEAMEDVPPKVDMVVRSENDLYFTLKRYAKSISPLLIKKVHDTALWQIILLGIIVLLALFVSYLSKWITFALGRKFYLTKRWSEEMITLRFLRPAQLVIFSLILLNGAHQLGLSDFLFALIKTFSYLLIVVGTTWIFYNLISIMFSALQIHARKTSTDVDEIIISLSGSILRIILVTVALFAVAEVLHIPYKTVLAGLGIGGLAFAIAAKDTIANFFGSAIIIADRPFKTGDRVKIGDDVGVIINVGIRSTKIRTTYDTILTIPNNMITREMIDNYTEREAMRVDTKFLFALDTPKEVLDEVDKKVSEFLYAHPEVDHDKIILTGVNDYTTRGILFELRFFVKAQNEVKYSDIRHRIVTDIANMIKETGIELVFIQHEEVV</sequence>
<keyword evidence="4 7" id="KW-0812">Transmembrane</keyword>
<dbReference type="Gene3D" id="2.30.30.60">
    <property type="match status" value="1"/>
</dbReference>
<evidence type="ECO:0000256" key="6">
    <source>
        <dbReference type="ARBA" id="ARBA00023136"/>
    </source>
</evidence>
<gene>
    <name evidence="10" type="ORF">AS592_02000</name>
</gene>
<evidence type="ECO:0000313" key="11">
    <source>
        <dbReference type="Proteomes" id="UP000075359"/>
    </source>
</evidence>
<dbReference type="SUPFAM" id="SSF82689">
    <property type="entry name" value="Mechanosensitive channel protein MscS (YggB), C-terminal domain"/>
    <property type="match status" value="1"/>
</dbReference>
<evidence type="ECO:0000256" key="1">
    <source>
        <dbReference type="ARBA" id="ARBA00004651"/>
    </source>
</evidence>
<name>A0A151CF52_9BACT</name>
<dbReference type="Gene3D" id="1.10.287.1260">
    <property type="match status" value="1"/>
</dbReference>
<dbReference type="InterPro" id="IPR006685">
    <property type="entry name" value="MscS_channel_2nd"/>
</dbReference>
<dbReference type="GO" id="GO:0005886">
    <property type="term" value="C:plasma membrane"/>
    <property type="evidence" value="ECO:0007669"/>
    <property type="project" value="UniProtKB-SubCell"/>
</dbReference>
<keyword evidence="11" id="KW-1185">Reference proteome</keyword>
<dbReference type="GO" id="GO:0008381">
    <property type="term" value="F:mechanosensitive monoatomic ion channel activity"/>
    <property type="evidence" value="ECO:0007669"/>
    <property type="project" value="UniProtKB-ARBA"/>
</dbReference>
<dbReference type="Pfam" id="PF00924">
    <property type="entry name" value="MS_channel_2nd"/>
    <property type="match status" value="1"/>
</dbReference>
<feature type="domain" description="Mechanosensitive ion channel MscS C-terminal" evidence="9">
    <location>
        <begin position="661"/>
        <end position="746"/>
    </location>
</feature>
<evidence type="ECO:0000256" key="3">
    <source>
        <dbReference type="ARBA" id="ARBA00022475"/>
    </source>
</evidence>
<feature type="transmembrane region" description="Helical" evidence="7">
    <location>
        <begin position="491"/>
        <end position="515"/>
    </location>
</feature>
<dbReference type="Gene3D" id="3.30.70.100">
    <property type="match status" value="1"/>
</dbReference>
<evidence type="ECO:0000259" key="8">
    <source>
        <dbReference type="Pfam" id="PF00924"/>
    </source>
</evidence>
<evidence type="ECO:0000256" key="2">
    <source>
        <dbReference type="ARBA" id="ARBA00008017"/>
    </source>
</evidence>
<feature type="transmembrane region" description="Helical" evidence="7">
    <location>
        <begin position="563"/>
        <end position="583"/>
    </location>
</feature>
<feature type="transmembrane region" description="Helical" evidence="7">
    <location>
        <begin position="536"/>
        <end position="557"/>
    </location>
</feature>
<comment type="subcellular location">
    <subcellularLocation>
        <location evidence="1">Cell membrane</location>
        <topology evidence="1">Multi-pass membrane protein</topology>
    </subcellularLocation>
</comment>
<dbReference type="InterPro" id="IPR049278">
    <property type="entry name" value="MS_channel_C"/>
</dbReference>
<accession>A0A151CF52</accession>
<comment type="similarity">
    <text evidence="2">Belongs to the MscS (TC 1.A.23) family.</text>
</comment>
<comment type="caution">
    <text evidence="10">The sequence shown here is derived from an EMBL/GenBank/DDBJ whole genome shotgun (WGS) entry which is preliminary data.</text>
</comment>
<keyword evidence="3" id="KW-1003">Cell membrane</keyword>
<feature type="domain" description="Mechanosensitive ion channel MscS" evidence="8">
    <location>
        <begin position="585"/>
        <end position="651"/>
    </location>
</feature>
<evidence type="ECO:0000256" key="5">
    <source>
        <dbReference type="ARBA" id="ARBA00022989"/>
    </source>
</evidence>
<dbReference type="InterPro" id="IPR011066">
    <property type="entry name" value="MscS_channel_C_sf"/>
</dbReference>
<keyword evidence="5 7" id="KW-1133">Transmembrane helix</keyword>
<feature type="transmembrane region" description="Helical" evidence="7">
    <location>
        <begin position="460"/>
        <end position="479"/>
    </location>
</feature>
<evidence type="ECO:0000256" key="4">
    <source>
        <dbReference type="ARBA" id="ARBA00022692"/>
    </source>
</evidence>
<evidence type="ECO:0008006" key="12">
    <source>
        <dbReference type="Google" id="ProtNLM"/>
    </source>
</evidence>